<keyword evidence="2" id="KW-1185">Reference proteome</keyword>
<reference evidence="1" key="1">
    <citation type="submission" date="2020-12" db="EMBL/GenBank/DDBJ databases">
        <title>Genomic characterization of non-nitrogen-fixing Frankia strains.</title>
        <authorList>
            <person name="Carlos-Shanley C."/>
            <person name="Guerra T."/>
            <person name="Hahn D."/>
        </authorList>
    </citation>
    <scope>NUCLEOTIDE SEQUENCE</scope>
    <source>
        <strain evidence="1">CN6</strain>
    </source>
</reference>
<dbReference type="EMBL" id="JAEACQ010000294">
    <property type="protein sequence ID" value="MBL7632082.1"/>
    <property type="molecule type" value="Genomic_DNA"/>
</dbReference>
<dbReference type="Proteomes" id="UP000604475">
    <property type="component" value="Unassembled WGS sequence"/>
</dbReference>
<organism evidence="1 2">
    <name type="scientific">Frankia nepalensis</name>
    <dbReference type="NCBI Taxonomy" id="1836974"/>
    <lineage>
        <taxon>Bacteria</taxon>
        <taxon>Bacillati</taxon>
        <taxon>Actinomycetota</taxon>
        <taxon>Actinomycetes</taxon>
        <taxon>Frankiales</taxon>
        <taxon>Frankiaceae</taxon>
        <taxon>Frankia</taxon>
    </lineage>
</organism>
<dbReference type="InterPro" id="IPR023393">
    <property type="entry name" value="START-like_dom_sf"/>
</dbReference>
<gene>
    <name evidence="1" type="ORF">I7412_34005</name>
</gene>
<dbReference type="Gene3D" id="3.30.530.20">
    <property type="match status" value="1"/>
</dbReference>
<accession>A0A937RKR4</accession>
<evidence type="ECO:0000313" key="1">
    <source>
        <dbReference type="EMBL" id="MBL7632082.1"/>
    </source>
</evidence>
<evidence type="ECO:0000313" key="2">
    <source>
        <dbReference type="Proteomes" id="UP000604475"/>
    </source>
</evidence>
<comment type="caution">
    <text evidence="1">The sequence shown here is derived from an EMBL/GenBank/DDBJ whole genome shotgun (WGS) entry which is preliminary data.</text>
</comment>
<dbReference type="AlphaFoldDB" id="A0A937RKR4"/>
<protein>
    <submittedName>
        <fullName evidence="1">SRPBCC domain-containing protein</fullName>
    </submittedName>
</protein>
<dbReference type="SUPFAM" id="SSF55961">
    <property type="entry name" value="Bet v1-like"/>
    <property type="match status" value="1"/>
</dbReference>
<sequence>MREPFRTSFLSASVTAGPEEVWWILAGGGEPGVEVLGAMLPDRQLLSDWRPGSSVRLSAAGTDVYGTVLRATAPYRLTYTLGAPQPDGQDSTVIVTWEVQPAADGGSVLMLAVDDLYPDGADDLRDAWASVLAEVRGRLEILAPPVGETPGSDRA</sequence>
<dbReference type="RefSeq" id="WP_203008182.1">
    <property type="nucleotide sequence ID" value="NZ_JADWYW010000566.1"/>
</dbReference>
<proteinExistence type="predicted"/>
<name>A0A937RKR4_9ACTN</name>